<keyword evidence="2" id="KW-1185">Reference proteome</keyword>
<dbReference type="Proteomes" id="UP000232003">
    <property type="component" value="Chromosome"/>
</dbReference>
<organism evidence="1 2">
    <name type="scientific">Nostoc flagelliforme CCNUN1</name>
    <dbReference type="NCBI Taxonomy" id="2038116"/>
    <lineage>
        <taxon>Bacteria</taxon>
        <taxon>Bacillati</taxon>
        <taxon>Cyanobacteriota</taxon>
        <taxon>Cyanophyceae</taxon>
        <taxon>Nostocales</taxon>
        <taxon>Nostocaceae</taxon>
        <taxon>Nostoc</taxon>
    </lineage>
</organism>
<evidence type="ECO:0000313" key="2">
    <source>
        <dbReference type="Proteomes" id="UP000232003"/>
    </source>
</evidence>
<name>A0A2K8SKX2_9NOSO</name>
<dbReference type="EMBL" id="CP024785">
    <property type="protein sequence ID" value="AUB36092.1"/>
    <property type="molecule type" value="Genomic_DNA"/>
</dbReference>
<dbReference type="KEGG" id="nfl:COO91_01991"/>
<sequence>MCFLPLNYHSIHAIVYNKVALARSANGLRLVASIQLLKWF</sequence>
<accession>A0A2K8SKX2</accession>
<proteinExistence type="predicted"/>
<reference evidence="1 2" key="1">
    <citation type="submission" date="2017-11" db="EMBL/GenBank/DDBJ databases">
        <title>Complete genome of a free-living desiccation-tolerant cyanobacterium and its photosynthetic adaptation to extreme terrestrial habitat.</title>
        <authorList>
            <person name="Shang J."/>
        </authorList>
    </citation>
    <scope>NUCLEOTIDE SEQUENCE [LARGE SCALE GENOMIC DNA]</scope>
    <source>
        <strain evidence="1 2">CCNUN1</strain>
    </source>
</reference>
<evidence type="ECO:0000313" key="1">
    <source>
        <dbReference type="EMBL" id="AUB36092.1"/>
    </source>
</evidence>
<gene>
    <name evidence="1" type="ORF">COO91_01991</name>
</gene>
<dbReference type="AlphaFoldDB" id="A0A2K8SKX2"/>
<protein>
    <submittedName>
        <fullName evidence="1">Uncharacterized protein</fullName>
    </submittedName>
</protein>